<evidence type="ECO:0000313" key="3">
    <source>
        <dbReference type="EMBL" id="KAG5472330.1"/>
    </source>
</evidence>
<name>A0A836H8H8_9TRYP</name>
<dbReference type="GO" id="GO:0015074">
    <property type="term" value="P:DNA integration"/>
    <property type="evidence" value="ECO:0007669"/>
    <property type="project" value="InterPro"/>
</dbReference>
<dbReference type="InterPro" id="IPR011010">
    <property type="entry name" value="DNA_brk_join_enz"/>
</dbReference>
<dbReference type="GO" id="GO:0003677">
    <property type="term" value="F:DNA binding"/>
    <property type="evidence" value="ECO:0007669"/>
    <property type="project" value="InterPro"/>
</dbReference>
<dbReference type="GeneID" id="92513774"/>
<keyword evidence="1" id="KW-0233">DNA recombination</keyword>
<dbReference type="Gene3D" id="1.10.443.10">
    <property type="entry name" value="Intergrase catalytic core"/>
    <property type="match status" value="1"/>
</dbReference>
<evidence type="ECO:0000313" key="4">
    <source>
        <dbReference type="Proteomes" id="UP000673552"/>
    </source>
</evidence>
<accession>A0A836H8H8</accession>
<sequence length="301" mass="32460">MARTLKCAAQASCAWTARCCRQAYRTCSLPRLFGEATPRIASGATDRKEEPPDATRISILEAGARRSCVRASSHSFTRQAGSGGGLRQTYSSPSSRWHSPERPWERFSSACHDRVCAAADRGDAEGLQGALPHPPARRALPEAGVALRRTSGRPGDTPDKGCAHLRTLGELADGPSITIRYGKGERFRGPYAIGTRLQREDAALLLKLVKSRGPTQRLFADVTSLRDQLRRVNPAAALPSIRKGAARYLAANGVSEADLMRITGHTRADTLKRYLGYGLQPTKEAVATQESAAQVLLGLTS</sequence>
<dbReference type="KEGG" id="lmat:92513774"/>
<evidence type="ECO:0008006" key="5">
    <source>
        <dbReference type="Google" id="ProtNLM"/>
    </source>
</evidence>
<keyword evidence="4" id="KW-1185">Reference proteome</keyword>
<dbReference type="RefSeq" id="XP_067176630.1">
    <property type="nucleotide sequence ID" value="XM_067321262.1"/>
</dbReference>
<reference evidence="4" key="1">
    <citation type="journal article" date="2021" name="Microbiol. Resour. Announc.">
        <title>LGAAP: Leishmaniinae Genome Assembly and Annotation Pipeline.</title>
        <authorList>
            <person name="Almutairi H."/>
            <person name="Urbaniak M.D."/>
            <person name="Bates M.D."/>
            <person name="Jariyapan N."/>
            <person name="Kwakye-Nuako G."/>
            <person name="Thomaz-Soccol V."/>
            <person name="Al-Salem W.S."/>
            <person name="Dillon R.J."/>
            <person name="Bates P.A."/>
            <person name="Gatherer D."/>
        </authorList>
    </citation>
    <scope>NUCLEOTIDE SEQUENCE [LARGE SCALE GENOMIC DNA]</scope>
</reference>
<dbReference type="InterPro" id="IPR013762">
    <property type="entry name" value="Integrase-like_cat_sf"/>
</dbReference>
<gene>
    <name evidence="3" type="ORF">LSCM1_03729</name>
</gene>
<protein>
    <recommendedName>
        <fullName evidence="5">TATE DNA Transposon</fullName>
    </recommendedName>
</protein>
<dbReference type="EMBL" id="JAFEUZ010000030">
    <property type="protein sequence ID" value="KAG5472330.1"/>
    <property type="molecule type" value="Genomic_DNA"/>
</dbReference>
<feature type="compositionally biased region" description="Polar residues" evidence="2">
    <location>
        <begin position="88"/>
        <end position="97"/>
    </location>
</feature>
<dbReference type="Proteomes" id="UP000673552">
    <property type="component" value="Unassembled WGS sequence"/>
</dbReference>
<reference evidence="4" key="2">
    <citation type="journal article" date="2021" name="Sci. Data">
        <title>Chromosome-scale genome sequencing, assembly and annotation of six genomes from subfamily Leishmaniinae.</title>
        <authorList>
            <person name="Almutairi H."/>
            <person name="Urbaniak M.D."/>
            <person name="Bates M.D."/>
            <person name="Jariyapan N."/>
            <person name="Kwakye-Nuako G."/>
            <person name="Thomaz Soccol V."/>
            <person name="Al-Salem W.S."/>
            <person name="Dillon R.J."/>
            <person name="Bates P.A."/>
            <person name="Gatherer D."/>
        </authorList>
    </citation>
    <scope>NUCLEOTIDE SEQUENCE [LARGE SCALE GENOMIC DNA]</scope>
</reference>
<dbReference type="GO" id="GO:0006310">
    <property type="term" value="P:DNA recombination"/>
    <property type="evidence" value="ECO:0007669"/>
    <property type="project" value="UniProtKB-KW"/>
</dbReference>
<feature type="compositionally biased region" description="Polar residues" evidence="2">
    <location>
        <begin position="71"/>
        <end position="80"/>
    </location>
</feature>
<comment type="caution">
    <text evidence="3">The sequence shown here is derived from an EMBL/GenBank/DDBJ whole genome shotgun (WGS) entry which is preliminary data.</text>
</comment>
<evidence type="ECO:0000256" key="1">
    <source>
        <dbReference type="ARBA" id="ARBA00023172"/>
    </source>
</evidence>
<organism evidence="3 4">
    <name type="scientific">Leishmania martiniquensis</name>
    <dbReference type="NCBI Taxonomy" id="1580590"/>
    <lineage>
        <taxon>Eukaryota</taxon>
        <taxon>Discoba</taxon>
        <taxon>Euglenozoa</taxon>
        <taxon>Kinetoplastea</taxon>
        <taxon>Metakinetoplastina</taxon>
        <taxon>Trypanosomatida</taxon>
        <taxon>Trypanosomatidae</taxon>
        <taxon>Leishmaniinae</taxon>
        <taxon>Leishmania</taxon>
    </lineage>
</organism>
<feature type="region of interest" description="Disordered" evidence="2">
    <location>
        <begin position="71"/>
        <end position="102"/>
    </location>
</feature>
<evidence type="ECO:0000256" key="2">
    <source>
        <dbReference type="SAM" id="MobiDB-lite"/>
    </source>
</evidence>
<proteinExistence type="predicted"/>
<dbReference type="OrthoDB" id="278292at2759"/>
<dbReference type="SUPFAM" id="SSF56349">
    <property type="entry name" value="DNA breaking-rejoining enzymes"/>
    <property type="match status" value="1"/>
</dbReference>
<dbReference type="AlphaFoldDB" id="A0A836H8H8"/>